<evidence type="ECO:0000256" key="2">
    <source>
        <dbReference type="ARBA" id="ARBA00003968"/>
    </source>
</evidence>
<evidence type="ECO:0000256" key="3">
    <source>
        <dbReference type="ARBA" id="ARBA00004496"/>
    </source>
</evidence>
<organism evidence="14 15">
    <name type="scientific">Gluconobacter wancherniae NBRC 103581</name>
    <dbReference type="NCBI Taxonomy" id="656744"/>
    <lineage>
        <taxon>Bacteria</taxon>
        <taxon>Pseudomonadati</taxon>
        <taxon>Pseudomonadota</taxon>
        <taxon>Alphaproteobacteria</taxon>
        <taxon>Acetobacterales</taxon>
        <taxon>Acetobacteraceae</taxon>
        <taxon>Gluconobacter</taxon>
    </lineage>
</organism>
<dbReference type="Proteomes" id="UP000321230">
    <property type="component" value="Unassembled WGS sequence"/>
</dbReference>
<evidence type="ECO:0000259" key="13">
    <source>
        <dbReference type="Pfam" id="PF00156"/>
    </source>
</evidence>
<comment type="subcellular location">
    <subcellularLocation>
        <location evidence="3 12">Cytoplasm</location>
    </subcellularLocation>
</comment>
<dbReference type="GO" id="GO:0003999">
    <property type="term" value="F:adenine phosphoribosyltransferase activity"/>
    <property type="evidence" value="ECO:0007669"/>
    <property type="project" value="UniProtKB-UniRule"/>
</dbReference>
<dbReference type="GO" id="GO:0006166">
    <property type="term" value="P:purine ribonucleoside salvage"/>
    <property type="evidence" value="ECO:0007669"/>
    <property type="project" value="UniProtKB-UniRule"/>
</dbReference>
<dbReference type="HAMAP" id="MF_00004">
    <property type="entry name" value="Aden_phosphoribosyltr"/>
    <property type="match status" value="1"/>
</dbReference>
<dbReference type="InterPro" id="IPR005764">
    <property type="entry name" value="Ade_phspho_trans"/>
</dbReference>
<feature type="domain" description="Phosphoribosyltransferase" evidence="13">
    <location>
        <begin position="63"/>
        <end position="173"/>
    </location>
</feature>
<comment type="catalytic activity">
    <reaction evidence="1 12">
        <text>AMP + diphosphate = 5-phospho-alpha-D-ribose 1-diphosphate + adenine</text>
        <dbReference type="Rhea" id="RHEA:16609"/>
        <dbReference type="ChEBI" id="CHEBI:16708"/>
        <dbReference type="ChEBI" id="CHEBI:33019"/>
        <dbReference type="ChEBI" id="CHEBI:58017"/>
        <dbReference type="ChEBI" id="CHEBI:456215"/>
        <dbReference type="EC" id="2.4.2.7"/>
    </reaction>
</comment>
<dbReference type="InterPro" id="IPR029057">
    <property type="entry name" value="PRTase-like"/>
</dbReference>
<keyword evidence="10 12" id="KW-0808">Transferase</keyword>
<evidence type="ECO:0000256" key="1">
    <source>
        <dbReference type="ARBA" id="ARBA00000868"/>
    </source>
</evidence>
<evidence type="ECO:0000313" key="15">
    <source>
        <dbReference type="Proteomes" id="UP000321230"/>
    </source>
</evidence>
<dbReference type="CDD" id="cd06223">
    <property type="entry name" value="PRTases_typeI"/>
    <property type="match status" value="1"/>
</dbReference>
<comment type="caution">
    <text evidence="14">The sequence shown here is derived from an EMBL/GenBank/DDBJ whole genome shotgun (WGS) entry which is preliminary data.</text>
</comment>
<dbReference type="NCBIfam" id="NF002634">
    <property type="entry name" value="PRK02304.1-3"/>
    <property type="match status" value="1"/>
</dbReference>
<dbReference type="Pfam" id="PF00156">
    <property type="entry name" value="Pribosyltran"/>
    <property type="match status" value="1"/>
</dbReference>
<evidence type="ECO:0000256" key="10">
    <source>
        <dbReference type="ARBA" id="ARBA00022679"/>
    </source>
</evidence>
<dbReference type="EC" id="2.4.2.7" evidence="7 12"/>
<keyword evidence="11 12" id="KW-0660">Purine salvage</keyword>
<comment type="pathway">
    <text evidence="4 12">Purine metabolism; AMP biosynthesis via salvage pathway; AMP from adenine: step 1/1.</text>
</comment>
<dbReference type="GO" id="GO:0005737">
    <property type="term" value="C:cytoplasm"/>
    <property type="evidence" value="ECO:0007669"/>
    <property type="project" value="UniProtKB-SubCell"/>
</dbReference>
<dbReference type="InterPro" id="IPR000836">
    <property type="entry name" value="PRTase_dom"/>
</dbReference>
<evidence type="ECO:0000256" key="7">
    <source>
        <dbReference type="ARBA" id="ARBA00011893"/>
    </source>
</evidence>
<sequence>MARCFATPDESTAKMSFQEPQLLDLKSYIREVPDFPKPGILFYDISTLIRSADAWQVATGRLARIISAWQPDVLAGIESRGFLTAAPLAMRLGCGFTMLRKPGKLPGKTISLKYGLEYGEDELHIQEDAIKPGQRVVVLDDLLATGGTLSASVQLLRQVGADVVGASVLIELADLKGREKLDVPLNALITYDE</sequence>
<dbReference type="UniPathway" id="UPA00588">
    <property type="reaction ID" value="UER00646"/>
</dbReference>
<accession>A0A511B0B8</accession>
<evidence type="ECO:0000256" key="4">
    <source>
        <dbReference type="ARBA" id="ARBA00004659"/>
    </source>
</evidence>
<proteinExistence type="inferred from homology"/>
<evidence type="ECO:0000313" key="14">
    <source>
        <dbReference type="EMBL" id="GEK93898.1"/>
    </source>
</evidence>
<dbReference type="EMBL" id="BJUZ01000002">
    <property type="protein sequence ID" value="GEK93898.1"/>
    <property type="molecule type" value="Genomic_DNA"/>
</dbReference>
<dbReference type="GO" id="GO:0016208">
    <property type="term" value="F:AMP binding"/>
    <property type="evidence" value="ECO:0007669"/>
    <property type="project" value="TreeGrafter"/>
</dbReference>
<dbReference type="InterPro" id="IPR050054">
    <property type="entry name" value="UPRTase/APRTase"/>
</dbReference>
<dbReference type="GO" id="GO:0002055">
    <property type="term" value="F:adenine binding"/>
    <property type="evidence" value="ECO:0007669"/>
    <property type="project" value="TreeGrafter"/>
</dbReference>
<gene>
    <name evidence="12 14" type="primary">apt</name>
    <name evidence="14" type="ORF">GWA01_16680</name>
</gene>
<evidence type="ECO:0000256" key="9">
    <source>
        <dbReference type="ARBA" id="ARBA00022676"/>
    </source>
</evidence>
<dbReference type="SUPFAM" id="SSF53271">
    <property type="entry name" value="PRTase-like"/>
    <property type="match status" value="1"/>
</dbReference>
<protein>
    <recommendedName>
        <fullName evidence="7 12">Adenine phosphoribosyltransferase</fullName>
        <shortName evidence="12">APRT</shortName>
        <ecNumber evidence="7 12">2.4.2.7</ecNumber>
    </recommendedName>
</protein>
<dbReference type="Gene3D" id="3.40.50.2020">
    <property type="match status" value="1"/>
</dbReference>
<comment type="similarity">
    <text evidence="5 12">Belongs to the purine/pyrimidine phosphoribosyltransferase family.</text>
</comment>
<dbReference type="OrthoDB" id="9803963at2"/>
<evidence type="ECO:0000256" key="6">
    <source>
        <dbReference type="ARBA" id="ARBA00011738"/>
    </source>
</evidence>
<keyword evidence="9 12" id="KW-0328">Glycosyltransferase</keyword>
<evidence type="ECO:0000256" key="8">
    <source>
        <dbReference type="ARBA" id="ARBA00022490"/>
    </source>
</evidence>
<name>A0A511B0B8_9PROT</name>
<dbReference type="NCBIfam" id="NF002636">
    <property type="entry name" value="PRK02304.1-5"/>
    <property type="match status" value="1"/>
</dbReference>
<evidence type="ECO:0000256" key="12">
    <source>
        <dbReference type="HAMAP-Rule" id="MF_00004"/>
    </source>
</evidence>
<reference evidence="14 15" key="1">
    <citation type="submission" date="2019-07" db="EMBL/GenBank/DDBJ databases">
        <title>Whole genome shotgun sequence of Gluconobacter wancherniae NBRC 103581.</title>
        <authorList>
            <person name="Hosoyama A."/>
            <person name="Uohara A."/>
            <person name="Ohji S."/>
            <person name="Ichikawa N."/>
        </authorList>
    </citation>
    <scope>NUCLEOTIDE SEQUENCE [LARGE SCALE GENOMIC DNA]</scope>
    <source>
        <strain evidence="14 15">NBRC 103581</strain>
    </source>
</reference>
<evidence type="ECO:0000256" key="5">
    <source>
        <dbReference type="ARBA" id="ARBA00008391"/>
    </source>
</evidence>
<keyword evidence="8 12" id="KW-0963">Cytoplasm</keyword>
<dbReference type="PANTHER" id="PTHR32315:SF3">
    <property type="entry name" value="ADENINE PHOSPHORIBOSYLTRANSFERASE"/>
    <property type="match status" value="1"/>
</dbReference>
<keyword evidence="15" id="KW-1185">Reference proteome</keyword>
<evidence type="ECO:0000256" key="11">
    <source>
        <dbReference type="ARBA" id="ARBA00022726"/>
    </source>
</evidence>
<dbReference type="PANTHER" id="PTHR32315">
    <property type="entry name" value="ADENINE PHOSPHORIBOSYLTRANSFERASE"/>
    <property type="match status" value="1"/>
</dbReference>
<dbReference type="GO" id="GO:0044209">
    <property type="term" value="P:AMP salvage"/>
    <property type="evidence" value="ECO:0007669"/>
    <property type="project" value="UniProtKB-UniRule"/>
</dbReference>
<dbReference type="NCBIfam" id="TIGR01090">
    <property type="entry name" value="apt"/>
    <property type="match status" value="1"/>
</dbReference>
<comment type="subunit">
    <text evidence="6 12">Homodimer.</text>
</comment>
<dbReference type="FunFam" id="3.40.50.2020:FF:000004">
    <property type="entry name" value="Adenine phosphoribosyltransferase"/>
    <property type="match status" value="1"/>
</dbReference>
<comment type="function">
    <text evidence="2 12">Catalyzes a salvage reaction resulting in the formation of AMP, that is energically less costly than de novo synthesis.</text>
</comment>
<dbReference type="AlphaFoldDB" id="A0A511B0B8"/>
<dbReference type="GO" id="GO:0006168">
    <property type="term" value="P:adenine salvage"/>
    <property type="evidence" value="ECO:0007669"/>
    <property type="project" value="InterPro"/>
</dbReference>